<dbReference type="PROSITE" id="PS50893">
    <property type="entry name" value="ABC_TRANSPORTER_2"/>
    <property type="match status" value="2"/>
</dbReference>
<dbReference type="InterPro" id="IPR006671">
    <property type="entry name" value="Cyclin_N"/>
</dbReference>
<comment type="subcellular location">
    <subcellularLocation>
        <location evidence="1">Cytoplasm</location>
    </subcellularLocation>
</comment>
<evidence type="ECO:0000256" key="10">
    <source>
        <dbReference type="ARBA" id="ARBA00049360"/>
    </source>
</evidence>
<dbReference type="InterPro" id="IPR027417">
    <property type="entry name" value="P-loop_NTPase"/>
</dbReference>
<evidence type="ECO:0000256" key="8">
    <source>
        <dbReference type="ARBA" id="ARBA00022840"/>
    </source>
</evidence>
<evidence type="ECO:0000256" key="4">
    <source>
        <dbReference type="ARBA" id="ARBA00022490"/>
    </source>
</evidence>
<evidence type="ECO:0000259" key="12">
    <source>
        <dbReference type="PROSITE" id="PS50893"/>
    </source>
</evidence>
<sequence>MSIEAKLAKLSIGDEPSLVEDVQKNGVEKSGLAANIHALAAKAESSTDDEALAGLALVKALAEGAPDAHAVTKHCLSACLEQAAAKNKAVATAASEAALAICKNMNPFAIKSLLPTLFSKLPVEKKWQTRELALNCIGSFGVVAPKQLGHALPEIVPEVTACMWDTKKQIKTASTDAMREALKVIGNKDIEHMTDKILTAITKPKEVPEIMHVMAGVTFVQSVESPALAMVVPLLLRGLREKNTATKRQSAVIINNMSKLVDNPLDAAPFLPLLLPALETNASSIADPEARGVTEKAVEQLNRLKGLAEKAVSTVGDISKLESEFKKAFGCDDATGGLEMCIQHAASIATTMMDLHFMEDVQWKKNIVSIFTSYYDAAKAEECVEKTRAIAETMLEIPDEEDEEEDAEELCNCQFTLAYGTKILLHNTKMRLLRGKKYGLLGGNDSGKTTLMRSIANNQVEGFPDSSEVRTVFVEADIQGEQSHLSCIEYVFVDEKIQALGCTREQVRDMLSTVGFVPDGKAKPDHAVSTLSGGWRMKLALARAMLQKADILLMDEPTNHLDVINVAWVKKYLNSLTNVTAIIVSHDSGLLNDCCTNILQIENLKLHQYKGNLDEFVKIKPSARAYFSFTESKLKFRFPQPGPIEGVKSKGKALMKMSNCTFTYPCNEKPTLYDISVQVSLSSRVACVGENGAGKSTMIKLLVGEIEPQTGDVWKHPNARIAYVAQHAFHHIENHLTKTPNEYIRWRYANNGEDKESLVKVTMQFTDEEIKLQKTPFEIQFTDEETGKISKVKKVVSELVGGRKTNKQKDYEYEIRYAGSTVDSGEYLSSKILKKMGWEKAMKAVDMKIAQRAGLYVRPLSTKNVEQHLEDVGLDKEFGTHYRMSALSGGQKVKVVLAAAMWNQPHILILDEPTNYLDRESLGALAGAIEVFDGGVVMITHNNEFCSKLCPETWVMDAGHLETKGDAEWMLKQDTKIDDQQQLTEVTDAAGNVTKLKGQKKKLSKKEEKQLIKKIKQKLKDGEALDSDEEEFAIEKDLINPGTLPPVSSAVKPTSRARAYRIPNTSDAAGDSGNVAGGDSFLWATREIAALDFLMNVPLCAEREIVRAGLSGERWHRQHDLPSTPNKQQPEGSDIELGISGVIDECTETHFGLQHHNRSASVTISRNPSLDDETSTMSTMHSFSQSEKGSTSNVLNTAAASAGQRWWDKLILKDKRFFSAANQQAQRREQLEMEERDLECPSDYEAVANVAPVSKRSKSTTPTNAMKAASSGIPGRRLDGREAVTLAIPNEFRTRPLPIRTVARQAAVREWEMKVAWHGVVDNSLQQYESRSERSNAKSLLDARVFFSSKKSYPMAVFSVIKYEPQKEEAARRRKKLEELGGGGTQFVLPERDWRGISYRALLPQKGKQDKAFNRLLGNTPPSTKKRSEKAKQTTASPNKGSSDEDSDYEHDSTSVSSDESDDYVPGFLDDPNMKQGRHRNVMVGDKITGPIISSTIQFVKPSVLKAELNKQFRERFDQWEPPKSQRKFIGAVVIDGVYTLIDPTETAHEDGDNVNETRRLRSGSLGERETIRMPPSLTLSKIRSLKQQALVACVRSQIELSTLALACVYFERLCLDCRVDKSNRRLSFAACLFLAAKVNESNTMIAFDPGAETKSWVKPSKKSGKIFESLIVFFTHDWSISLKQLYAAEWIVFTALGFSLKSTPSQVAFHFKRLLKVLEWDSRSYLGNEMYSQWQESLLEESRRKERRKARRELRMKKNERRLLKLQRKLHLQQTEGVSHRRASTSTDSQGMHRRHSISTIDSAVSGTPQQEKSETAVKAPLSSSKVEGSPAAVRGILSRLTRSKMDSHGKELDRLSKRTWACHSYSVPNLTSLERETKKDDFVIDVCKIPERDHVPHSKDDADMDYRIV</sequence>
<feature type="domain" description="ABC transporter" evidence="12">
    <location>
        <begin position="408"/>
        <end position="629"/>
    </location>
</feature>
<feature type="compositionally biased region" description="Basic and acidic residues" evidence="11">
    <location>
        <begin position="1548"/>
        <end position="1560"/>
    </location>
</feature>
<organism evidence="13 14">
    <name type="scientific">Cyclotella cryptica</name>
    <dbReference type="NCBI Taxonomy" id="29204"/>
    <lineage>
        <taxon>Eukaryota</taxon>
        <taxon>Sar</taxon>
        <taxon>Stramenopiles</taxon>
        <taxon>Ochrophyta</taxon>
        <taxon>Bacillariophyta</taxon>
        <taxon>Coscinodiscophyceae</taxon>
        <taxon>Thalassiosirophycidae</taxon>
        <taxon>Stephanodiscales</taxon>
        <taxon>Stephanodiscaceae</taxon>
        <taxon>Cyclotella</taxon>
    </lineage>
</organism>
<reference evidence="13 14" key="1">
    <citation type="journal article" date="2020" name="G3 (Bethesda)">
        <title>Improved Reference Genome for Cyclotella cryptica CCMP332, a Model for Cell Wall Morphogenesis, Salinity Adaptation, and Lipid Production in Diatoms (Bacillariophyta).</title>
        <authorList>
            <person name="Roberts W.R."/>
            <person name="Downey K.M."/>
            <person name="Ruck E.C."/>
            <person name="Traller J.C."/>
            <person name="Alverson A.J."/>
        </authorList>
    </citation>
    <scope>NUCLEOTIDE SEQUENCE [LARGE SCALE GENOMIC DNA]</scope>
    <source>
        <strain evidence="13 14">CCMP332</strain>
    </source>
</reference>
<evidence type="ECO:0000313" key="14">
    <source>
        <dbReference type="Proteomes" id="UP001516023"/>
    </source>
</evidence>
<evidence type="ECO:0000256" key="2">
    <source>
        <dbReference type="ARBA" id="ARBA00004815"/>
    </source>
</evidence>
<keyword evidence="6" id="KW-0547">Nucleotide-binding</keyword>
<dbReference type="Gene3D" id="1.20.1390.20">
    <property type="match status" value="1"/>
</dbReference>
<proteinExistence type="inferred from homology"/>
<accession>A0ABD3QEC4</accession>
<keyword evidence="5" id="KW-0677">Repeat</keyword>
<dbReference type="CDD" id="cd03221">
    <property type="entry name" value="ABCF_EF-3"/>
    <property type="match status" value="1"/>
</dbReference>
<evidence type="ECO:0000256" key="1">
    <source>
        <dbReference type="ARBA" id="ARBA00004496"/>
    </source>
</evidence>
<dbReference type="Pfam" id="PF00005">
    <property type="entry name" value="ABC_tran"/>
    <property type="match status" value="2"/>
</dbReference>
<dbReference type="PANTHER" id="PTHR19211">
    <property type="entry name" value="ATP-BINDING TRANSPORT PROTEIN-RELATED"/>
    <property type="match status" value="1"/>
</dbReference>
<evidence type="ECO:0000256" key="3">
    <source>
        <dbReference type="ARBA" id="ARBA00011054"/>
    </source>
</evidence>
<dbReference type="SMART" id="SM00382">
    <property type="entry name" value="AAA"/>
    <property type="match status" value="2"/>
</dbReference>
<feature type="compositionally biased region" description="Polar residues" evidence="11">
    <location>
        <begin position="1175"/>
        <end position="1189"/>
    </location>
</feature>
<dbReference type="GO" id="GO:0005737">
    <property type="term" value="C:cytoplasm"/>
    <property type="evidence" value="ECO:0007669"/>
    <property type="project" value="UniProtKB-SubCell"/>
</dbReference>
<dbReference type="Pfam" id="PF00134">
    <property type="entry name" value="Cyclin_N"/>
    <property type="match status" value="1"/>
</dbReference>
<evidence type="ECO:0000313" key="13">
    <source>
        <dbReference type="EMBL" id="KAL3797856.1"/>
    </source>
</evidence>
<evidence type="ECO:0000256" key="7">
    <source>
        <dbReference type="ARBA" id="ARBA00022768"/>
    </source>
</evidence>
<keyword evidence="8" id="KW-0067">ATP-binding</keyword>
<feature type="compositionally biased region" description="Polar residues" evidence="11">
    <location>
        <begin position="1799"/>
        <end position="1812"/>
    </location>
</feature>
<gene>
    <name evidence="13" type="ORF">HJC23_006894</name>
</gene>
<dbReference type="PANTHER" id="PTHR19211:SF5">
    <property type="entry name" value="ELONGATION FACTOR 3A-RELATED"/>
    <property type="match status" value="1"/>
</dbReference>
<feature type="region of interest" description="Disordered" evidence="11">
    <location>
        <begin position="1165"/>
        <end position="1189"/>
    </location>
</feature>
<dbReference type="InterPro" id="IPR003593">
    <property type="entry name" value="AAA+_ATPase"/>
</dbReference>
<feature type="domain" description="ABC transporter" evidence="12">
    <location>
        <begin position="655"/>
        <end position="983"/>
    </location>
</feature>
<dbReference type="EMBL" id="JABMIG020000051">
    <property type="protein sequence ID" value="KAL3797856.1"/>
    <property type="molecule type" value="Genomic_DNA"/>
</dbReference>
<evidence type="ECO:0000256" key="6">
    <source>
        <dbReference type="ARBA" id="ARBA00022741"/>
    </source>
</evidence>
<evidence type="ECO:0000256" key="9">
    <source>
        <dbReference type="ARBA" id="ARBA00022917"/>
    </source>
</evidence>
<evidence type="ECO:0000256" key="5">
    <source>
        <dbReference type="ARBA" id="ARBA00022737"/>
    </source>
</evidence>
<keyword evidence="4" id="KW-0963">Cytoplasm</keyword>
<comment type="catalytic activity">
    <reaction evidence="10">
        <text>ATP + H2O = ADP + phosphate + H(+)</text>
        <dbReference type="Rhea" id="RHEA:13065"/>
        <dbReference type="ChEBI" id="CHEBI:15377"/>
        <dbReference type="ChEBI" id="CHEBI:15378"/>
        <dbReference type="ChEBI" id="CHEBI:30616"/>
        <dbReference type="ChEBI" id="CHEBI:43474"/>
        <dbReference type="ChEBI" id="CHEBI:456216"/>
    </reaction>
</comment>
<dbReference type="Gene3D" id="1.10.472.10">
    <property type="entry name" value="Cyclin-like"/>
    <property type="match status" value="1"/>
</dbReference>
<dbReference type="InterPro" id="IPR003439">
    <property type="entry name" value="ABC_transporter-like_ATP-bd"/>
</dbReference>
<evidence type="ECO:0000256" key="11">
    <source>
        <dbReference type="SAM" id="MobiDB-lite"/>
    </source>
</evidence>
<comment type="caution">
    <text evidence="13">The sequence shown here is derived from an EMBL/GenBank/DDBJ whole genome shotgun (WGS) entry which is preliminary data.</text>
</comment>
<comment type="similarity">
    <text evidence="3">Belongs to the ABC transporter superfamily. ABCF family. EF3 subfamily.</text>
</comment>
<keyword evidence="14" id="KW-1185">Reference proteome</keyword>
<dbReference type="InterPro" id="IPR036915">
    <property type="entry name" value="Cyclin-like_sf"/>
</dbReference>
<name>A0ABD3QEC4_9STRA</name>
<dbReference type="InterPro" id="IPR016024">
    <property type="entry name" value="ARM-type_fold"/>
</dbReference>
<dbReference type="PROSITE" id="PS00211">
    <property type="entry name" value="ABC_TRANSPORTER_1"/>
    <property type="match status" value="2"/>
</dbReference>
<feature type="region of interest" description="Disordered" evidence="11">
    <location>
        <begin position="1548"/>
        <end position="1568"/>
    </location>
</feature>
<dbReference type="Proteomes" id="UP001516023">
    <property type="component" value="Unassembled WGS sequence"/>
</dbReference>
<dbReference type="Gene3D" id="2.40.50.990">
    <property type="match status" value="1"/>
</dbReference>
<dbReference type="Pfam" id="PF24984">
    <property type="entry name" value="HEAT_EF3_GNC1"/>
    <property type="match status" value="1"/>
</dbReference>
<dbReference type="InterPro" id="IPR047038">
    <property type="entry name" value="eEF3_chromodomain-like_sf"/>
</dbReference>
<feature type="region of interest" description="Disordered" evidence="11">
    <location>
        <begin position="1771"/>
        <end position="1828"/>
    </location>
</feature>
<dbReference type="FunFam" id="3.40.50.300:FF:000193">
    <property type="entry name" value="Probable Elongation factor 3"/>
    <property type="match status" value="1"/>
</dbReference>
<dbReference type="Gene3D" id="1.25.10.10">
    <property type="entry name" value="Leucine-rich Repeat Variant"/>
    <property type="match status" value="1"/>
</dbReference>
<keyword evidence="9" id="KW-0648">Protein biosynthesis</keyword>
<dbReference type="Pfam" id="PF24987">
    <property type="entry name" value="HEAT_EF3_N"/>
    <property type="match status" value="1"/>
</dbReference>
<dbReference type="SUPFAM" id="SSF52540">
    <property type="entry name" value="P-loop containing nucleoside triphosphate hydrolases"/>
    <property type="match status" value="2"/>
</dbReference>
<feature type="region of interest" description="Disordered" evidence="11">
    <location>
        <begin position="1251"/>
        <end position="1274"/>
    </location>
</feature>
<dbReference type="CDD" id="cd20556">
    <property type="entry name" value="CYCLIN_CABLES"/>
    <property type="match status" value="1"/>
</dbReference>
<dbReference type="InterPro" id="IPR050611">
    <property type="entry name" value="ABCF"/>
</dbReference>
<dbReference type="SUPFAM" id="SSF48371">
    <property type="entry name" value="ARM repeat"/>
    <property type="match status" value="1"/>
</dbReference>
<dbReference type="InterPro" id="IPR011989">
    <property type="entry name" value="ARM-like"/>
</dbReference>
<dbReference type="GO" id="GO:0005524">
    <property type="term" value="F:ATP binding"/>
    <property type="evidence" value="ECO:0007669"/>
    <property type="project" value="UniProtKB-KW"/>
</dbReference>
<feature type="region of interest" description="Disordered" evidence="11">
    <location>
        <begin position="1410"/>
        <end position="1477"/>
    </location>
</feature>
<feature type="region of interest" description="Disordered" evidence="11">
    <location>
        <begin position="1036"/>
        <end position="1056"/>
    </location>
</feature>
<dbReference type="SUPFAM" id="SSF47954">
    <property type="entry name" value="Cyclin-like"/>
    <property type="match status" value="1"/>
</dbReference>
<comment type="pathway">
    <text evidence="2">Protein biosynthesis; polypeptide chain elongation.</text>
</comment>
<dbReference type="Gene3D" id="3.40.50.300">
    <property type="entry name" value="P-loop containing nucleotide triphosphate hydrolases"/>
    <property type="match status" value="2"/>
</dbReference>
<protein>
    <recommendedName>
        <fullName evidence="12">ABC transporter domain-containing protein</fullName>
    </recommendedName>
</protein>
<keyword evidence="7" id="KW-0251">Elongation factor</keyword>
<dbReference type="InterPro" id="IPR017871">
    <property type="entry name" value="ABC_transporter-like_CS"/>
</dbReference>
<dbReference type="InterPro" id="IPR047036">
    <property type="entry name" value="EF3_4HB_sf"/>
</dbReference>
<dbReference type="GO" id="GO:0003746">
    <property type="term" value="F:translation elongation factor activity"/>
    <property type="evidence" value="ECO:0007669"/>
    <property type="project" value="UniProtKB-KW"/>
</dbReference>